<keyword evidence="7 11" id="KW-0067">ATP-binding</keyword>
<keyword evidence="4" id="KW-0808">Transferase</keyword>
<dbReference type="Pfam" id="PF13589">
    <property type="entry name" value="HATPase_c_3"/>
    <property type="match status" value="1"/>
</dbReference>
<dbReference type="PANTHER" id="PTHR43547:SF2">
    <property type="entry name" value="HYBRID SIGNAL TRANSDUCTION HISTIDINE KINASE C"/>
    <property type="match status" value="1"/>
</dbReference>
<proteinExistence type="predicted"/>
<dbReference type="AlphaFoldDB" id="A0A544U7S4"/>
<keyword evidence="5" id="KW-0547">Nucleotide-binding</keyword>
<dbReference type="EC" id="2.7.13.3" evidence="2"/>
<reference evidence="11 12" key="1">
    <citation type="submission" date="2018-03" db="EMBL/GenBank/DDBJ databases">
        <title>Aerobic endospore-forming bacteria genome sequencing and assembly.</title>
        <authorList>
            <person name="Cavalcante D.A."/>
            <person name="Driks A."/>
            <person name="Putonti C."/>
            <person name="De-Souza M.T."/>
        </authorList>
    </citation>
    <scope>NUCLEOTIDE SEQUENCE [LARGE SCALE GENOMIC DNA]</scope>
    <source>
        <strain evidence="11 12">SDF0037</strain>
    </source>
</reference>
<dbReference type="PANTHER" id="PTHR43547">
    <property type="entry name" value="TWO-COMPONENT HISTIDINE KINASE"/>
    <property type="match status" value="1"/>
</dbReference>
<comment type="catalytic activity">
    <reaction evidence="1">
        <text>ATP + protein L-histidine = ADP + protein N-phospho-L-histidine.</text>
        <dbReference type="EC" id="2.7.13.3"/>
    </reaction>
</comment>
<dbReference type="InterPro" id="IPR005467">
    <property type="entry name" value="His_kinase_dom"/>
</dbReference>
<protein>
    <recommendedName>
        <fullName evidence="2">histidine kinase</fullName>
        <ecNumber evidence="2">2.7.13.3</ecNumber>
    </recommendedName>
</protein>
<evidence type="ECO:0000256" key="4">
    <source>
        <dbReference type="ARBA" id="ARBA00022679"/>
    </source>
</evidence>
<evidence type="ECO:0000256" key="9">
    <source>
        <dbReference type="SAM" id="Coils"/>
    </source>
</evidence>
<evidence type="ECO:0000256" key="3">
    <source>
        <dbReference type="ARBA" id="ARBA00022553"/>
    </source>
</evidence>
<evidence type="ECO:0000313" key="12">
    <source>
        <dbReference type="Proteomes" id="UP000317944"/>
    </source>
</evidence>
<dbReference type="Gene3D" id="3.30.565.10">
    <property type="entry name" value="Histidine kinase-like ATPase, C-terminal domain"/>
    <property type="match status" value="2"/>
</dbReference>
<dbReference type="Proteomes" id="UP000317944">
    <property type="component" value="Unassembled WGS sequence"/>
</dbReference>
<evidence type="ECO:0000256" key="2">
    <source>
        <dbReference type="ARBA" id="ARBA00012438"/>
    </source>
</evidence>
<accession>A0A544U7S4</accession>
<dbReference type="InterPro" id="IPR004358">
    <property type="entry name" value="Sig_transdc_His_kin-like_C"/>
</dbReference>
<dbReference type="EMBL" id="SADV01000037">
    <property type="protein sequence ID" value="TQR27324.1"/>
    <property type="molecule type" value="Genomic_DNA"/>
</dbReference>
<evidence type="ECO:0000256" key="5">
    <source>
        <dbReference type="ARBA" id="ARBA00022741"/>
    </source>
</evidence>
<organism evidence="11 12">
    <name type="scientific">Lysinibacillus sphaericus</name>
    <name type="common">Bacillus sphaericus</name>
    <dbReference type="NCBI Taxonomy" id="1421"/>
    <lineage>
        <taxon>Bacteria</taxon>
        <taxon>Bacillati</taxon>
        <taxon>Bacillota</taxon>
        <taxon>Bacilli</taxon>
        <taxon>Bacillales</taxon>
        <taxon>Bacillaceae</taxon>
        <taxon>Lysinibacillus</taxon>
    </lineage>
</organism>
<gene>
    <name evidence="11" type="ORF">C7Y47_23325</name>
</gene>
<feature type="domain" description="Histidine kinase" evidence="10">
    <location>
        <begin position="590"/>
        <end position="770"/>
    </location>
</feature>
<evidence type="ECO:0000313" key="11">
    <source>
        <dbReference type="EMBL" id="TQR27324.1"/>
    </source>
</evidence>
<dbReference type="GO" id="GO:0000155">
    <property type="term" value="F:phosphorelay sensor kinase activity"/>
    <property type="evidence" value="ECO:0007669"/>
    <property type="project" value="TreeGrafter"/>
</dbReference>
<keyword evidence="9" id="KW-0175">Coiled coil</keyword>
<dbReference type="PRINTS" id="PR00344">
    <property type="entry name" value="BCTRLSENSOR"/>
</dbReference>
<dbReference type="Pfam" id="PF02518">
    <property type="entry name" value="HATPase_c"/>
    <property type="match status" value="1"/>
</dbReference>
<dbReference type="InterPro" id="IPR003594">
    <property type="entry name" value="HATPase_dom"/>
</dbReference>
<keyword evidence="8" id="KW-0902">Two-component regulatory system</keyword>
<feature type="coiled-coil region" evidence="9">
    <location>
        <begin position="495"/>
        <end position="543"/>
    </location>
</feature>
<comment type="caution">
    <text evidence="11">The sequence shown here is derived from an EMBL/GenBank/DDBJ whole genome shotgun (WGS) entry which is preliminary data.</text>
</comment>
<keyword evidence="3" id="KW-0597">Phosphoprotein</keyword>
<evidence type="ECO:0000259" key="10">
    <source>
        <dbReference type="PROSITE" id="PS50109"/>
    </source>
</evidence>
<dbReference type="SMART" id="SM00387">
    <property type="entry name" value="HATPase_c"/>
    <property type="match status" value="1"/>
</dbReference>
<evidence type="ECO:0000256" key="7">
    <source>
        <dbReference type="ARBA" id="ARBA00022840"/>
    </source>
</evidence>
<name>A0A544U7S4_LYSSH</name>
<evidence type="ECO:0000256" key="6">
    <source>
        <dbReference type="ARBA" id="ARBA00022777"/>
    </source>
</evidence>
<keyword evidence="6" id="KW-0418">Kinase</keyword>
<dbReference type="RefSeq" id="WP_142510922.1">
    <property type="nucleotide sequence ID" value="NZ_SADV01000037.1"/>
</dbReference>
<sequence>MNNNTMSFKVSSGLKNLIGKELITNEFVAIFELVKNSFDAHAKNVKIVFNDIYKNNASIVIFDDGKGMDIEDIENKWLFVAYSAKKDGTEDDRETKDYREKLKSKRGYAGAKGVGRFSCDRLASNLNLITIKDKVSTKIENIKVDWEKFEKDQTEEFLNINVTHDTLNSCDYPISHGTILELTKLRDKWDRKKILNLKKSLEKLINPNEQDEEFSIEIIVNDEKKIDDNKKDDNDKVNGYVKNTIFKVLEIKTMRIHSRITEDGAYIKTTLEDRGKIIYKLIEVNPFHLLKNINIEIFYLNRSAKIHFKKIMGVDSVNYGSIFLFKNGFRIFPIGDVGDDPFGMDKRKTQGYARYLGSREVIGRIEIAGVNEELKETTSRDGGLIKNESYIMLEKSFYSSLRRLEKYLIDIIRWGDPIKTEGIESPALYPEDVKEDILKFIKKISKANDVISIEYDEDFFDIIEERQDKSVSKEISDLAKTALRSTDNKDLHKEITKIGKRFNQLLDEKESFEEEIIFREFELEKKEEEITQTKSELKQTFNQNLFLKSVSTLDLDNIISLHHQIGIYSNDINAQLVIWNRRIANGKEFSIEQVKKMLDNIEFLNKKIISVVKFATKANFNLQSEKIEADLVIFIEDYIENVCRVMDDNDLIFKISSNPNNSFVTKFKPIELSIVLDNLINNSRKFKAQNISIELVVENDKLILNFVDDGHGLDESIKNYSKIFEKGFSTTSGSGLGLFHTQQILSELNGTISVLSNIEKGVGFKIEVQK</sequence>
<dbReference type="OrthoDB" id="9816482at2"/>
<evidence type="ECO:0000256" key="8">
    <source>
        <dbReference type="ARBA" id="ARBA00023012"/>
    </source>
</evidence>
<dbReference type="PROSITE" id="PS50109">
    <property type="entry name" value="HIS_KIN"/>
    <property type="match status" value="1"/>
</dbReference>
<dbReference type="InterPro" id="IPR036890">
    <property type="entry name" value="HATPase_C_sf"/>
</dbReference>
<dbReference type="SUPFAM" id="SSF55874">
    <property type="entry name" value="ATPase domain of HSP90 chaperone/DNA topoisomerase II/histidine kinase"/>
    <property type="match status" value="2"/>
</dbReference>
<dbReference type="GO" id="GO:0005524">
    <property type="term" value="F:ATP binding"/>
    <property type="evidence" value="ECO:0007669"/>
    <property type="project" value="UniProtKB-KW"/>
</dbReference>
<evidence type="ECO:0000256" key="1">
    <source>
        <dbReference type="ARBA" id="ARBA00000085"/>
    </source>
</evidence>